<evidence type="ECO:0000256" key="5">
    <source>
        <dbReference type="SAM" id="MobiDB-lite"/>
    </source>
</evidence>
<gene>
    <name evidence="7" type="ORF">GR167_04245</name>
</gene>
<dbReference type="PANTHER" id="PTHR47506:SF3">
    <property type="entry name" value="HTH-TYPE TRANSCRIPTIONAL REGULATOR LMRA"/>
    <property type="match status" value="1"/>
</dbReference>
<organism evidence="7 8">
    <name type="scientific">Thalassovita mangrovi</name>
    <dbReference type="NCBI Taxonomy" id="2692236"/>
    <lineage>
        <taxon>Bacteria</taxon>
        <taxon>Pseudomonadati</taxon>
        <taxon>Pseudomonadota</taxon>
        <taxon>Alphaproteobacteria</taxon>
        <taxon>Rhodobacterales</taxon>
        <taxon>Roseobacteraceae</taxon>
        <taxon>Thalassovita</taxon>
    </lineage>
</organism>
<evidence type="ECO:0000256" key="1">
    <source>
        <dbReference type="ARBA" id="ARBA00023015"/>
    </source>
</evidence>
<dbReference type="SUPFAM" id="SSF48498">
    <property type="entry name" value="Tetracyclin repressor-like, C-terminal domain"/>
    <property type="match status" value="1"/>
</dbReference>
<dbReference type="Pfam" id="PF00440">
    <property type="entry name" value="TetR_N"/>
    <property type="match status" value="1"/>
</dbReference>
<dbReference type="Gene3D" id="1.10.357.10">
    <property type="entry name" value="Tetracycline Repressor, domain 2"/>
    <property type="match status" value="1"/>
</dbReference>
<evidence type="ECO:0000256" key="2">
    <source>
        <dbReference type="ARBA" id="ARBA00023125"/>
    </source>
</evidence>
<dbReference type="PROSITE" id="PS50977">
    <property type="entry name" value="HTH_TETR_2"/>
    <property type="match status" value="1"/>
</dbReference>
<dbReference type="AlphaFoldDB" id="A0A6L8LLA6"/>
<dbReference type="EMBL" id="WWEN01000002">
    <property type="protein sequence ID" value="MYM54502.1"/>
    <property type="molecule type" value="Genomic_DNA"/>
</dbReference>
<feature type="region of interest" description="Disordered" evidence="5">
    <location>
        <begin position="1"/>
        <end position="21"/>
    </location>
</feature>
<feature type="DNA-binding region" description="H-T-H motif" evidence="4">
    <location>
        <begin position="48"/>
        <end position="67"/>
    </location>
</feature>
<dbReference type="InterPro" id="IPR036271">
    <property type="entry name" value="Tet_transcr_reg_TetR-rel_C_sf"/>
</dbReference>
<dbReference type="SUPFAM" id="SSF46689">
    <property type="entry name" value="Homeodomain-like"/>
    <property type="match status" value="1"/>
</dbReference>
<reference evidence="7 8" key="1">
    <citation type="submission" date="2020-01" db="EMBL/GenBank/DDBJ databases">
        <authorList>
            <person name="Chen S."/>
        </authorList>
    </citation>
    <scope>NUCLEOTIDE SEQUENCE [LARGE SCALE GENOMIC DNA]</scope>
    <source>
        <strain evidence="7 8">GS-10</strain>
    </source>
</reference>
<evidence type="ECO:0000256" key="3">
    <source>
        <dbReference type="ARBA" id="ARBA00023163"/>
    </source>
</evidence>
<comment type="caution">
    <text evidence="7">The sequence shown here is derived from an EMBL/GenBank/DDBJ whole genome shotgun (WGS) entry which is preliminary data.</text>
</comment>
<evidence type="ECO:0000256" key="4">
    <source>
        <dbReference type="PROSITE-ProRule" id="PRU00335"/>
    </source>
</evidence>
<keyword evidence="1" id="KW-0805">Transcription regulation</keyword>
<dbReference type="InterPro" id="IPR001647">
    <property type="entry name" value="HTH_TetR"/>
</dbReference>
<proteinExistence type="predicted"/>
<dbReference type="GO" id="GO:0003677">
    <property type="term" value="F:DNA binding"/>
    <property type="evidence" value="ECO:0007669"/>
    <property type="project" value="UniProtKB-UniRule"/>
</dbReference>
<keyword evidence="2 4" id="KW-0238">DNA-binding</keyword>
<dbReference type="InterPro" id="IPR011075">
    <property type="entry name" value="TetR_C"/>
</dbReference>
<evidence type="ECO:0000313" key="8">
    <source>
        <dbReference type="Proteomes" id="UP000479043"/>
    </source>
</evidence>
<accession>A0A6L8LLA6</accession>
<dbReference type="RefSeq" id="WP_160972192.1">
    <property type="nucleotide sequence ID" value="NZ_WWEN01000002.1"/>
</dbReference>
<name>A0A6L8LLA6_9RHOB</name>
<keyword evidence="3" id="KW-0804">Transcription</keyword>
<sequence>MHSTLEQTCPIPETGSWSLSHGEPRAARDRILAAASGLFCRHGFAATGIDTVIEKAGTAKATLYKHFASKQDLIDAVLEAEGAAWRNWFFGRLAEVRGPADQRMLAVFDVLQEWFSDPGFYGCPFINAVAEFETGDNSVRAAAERHKSHLITWLTAQAIELKLPDAKETARSFAVLIDGAIVAAQHARDASFAQTARAMAEIHLNNVRP</sequence>
<dbReference type="PANTHER" id="PTHR47506">
    <property type="entry name" value="TRANSCRIPTIONAL REGULATORY PROTEIN"/>
    <property type="match status" value="1"/>
</dbReference>
<dbReference type="InterPro" id="IPR009057">
    <property type="entry name" value="Homeodomain-like_sf"/>
</dbReference>
<evidence type="ECO:0000313" key="7">
    <source>
        <dbReference type="EMBL" id="MYM54502.1"/>
    </source>
</evidence>
<dbReference type="PRINTS" id="PR00455">
    <property type="entry name" value="HTHTETR"/>
</dbReference>
<protein>
    <submittedName>
        <fullName evidence="7">TetR family transcriptional regulator</fullName>
    </submittedName>
</protein>
<dbReference type="Proteomes" id="UP000479043">
    <property type="component" value="Unassembled WGS sequence"/>
</dbReference>
<keyword evidence="8" id="KW-1185">Reference proteome</keyword>
<dbReference type="Pfam" id="PF16925">
    <property type="entry name" value="TetR_C_13"/>
    <property type="match status" value="1"/>
</dbReference>
<evidence type="ECO:0000259" key="6">
    <source>
        <dbReference type="PROSITE" id="PS50977"/>
    </source>
</evidence>
<feature type="domain" description="HTH tetR-type" evidence="6">
    <location>
        <begin position="25"/>
        <end position="85"/>
    </location>
</feature>